<evidence type="ECO:0000313" key="2">
    <source>
        <dbReference type="EMBL" id="KAH3828349.1"/>
    </source>
</evidence>
<keyword evidence="3" id="KW-1185">Reference proteome</keyword>
<gene>
    <name evidence="2" type="ORF">DPMN_130306</name>
</gene>
<feature type="compositionally biased region" description="Polar residues" evidence="1">
    <location>
        <begin position="46"/>
        <end position="59"/>
    </location>
</feature>
<dbReference type="AlphaFoldDB" id="A0A9D4JZ28"/>
<accession>A0A9D4JZ28</accession>
<feature type="region of interest" description="Disordered" evidence="1">
    <location>
        <begin position="1"/>
        <end position="59"/>
    </location>
</feature>
<reference evidence="2" key="2">
    <citation type="submission" date="2020-11" db="EMBL/GenBank/DDBJ databases">
        <authorList>
            <person name="McCartney M.A."/>
            <person name="Auch B."/>
            <person name="Kono T."/>
            <person name="Mallez S."/>
            <person name="Becker A."/>
            <person name="Gohl D.M."/>
            <person name="Silverstein K.A.T."/>
            <person name="Koren S."/>
            <person name="Bechman K.B."/>
            <person name="Herman A."/>
            <person name="Abrahante J.E."/>
            <person name="Garbe J."/>
        </authorList>
    </citation>
    <scope>NUCLEOTIDE SEQUENCE</scope>
    <source>
        <strain evidence="2">Duluth1</strain>
        <tissue evidence="2">Whole animal</tissue>
    </source>
</reference>
<proteinExistence type="predicted"/>
<dbReference type="Proteomes" id="UP000828390">
    <property type="component" value="Unassembled WGS sequence"/>
</dbReference>
<name>A0A9D4JZ28_DREPO</name>
<evidence type="ECO:0000256" key="1">
    <source>
        <dbReference type="SAM" id="MobiDB-lite"/>
    </source>
</evidence>
<reference evidence="2" key="1">
    <citation type="journal article" date="2019" name="bioRxiv">
        <title>The Genome of the Zebra Mussel, Dreissena polymorpha: A Resource for Invasive Species Research.</title>
        <authorList>
            <person name="McCartney M.A."/>
            <person name="Auch B."/>
            <person name="Kono T."/>
            <person name="Mallez S."/>
            <person name="Zhang Y."/>
            <person name="Obille A."/>
            <person name="Becker A."/>
            <person name="Abrahante J.E."/>
            <person name="Garbe J."/>
            <person name="Badalamenti J.P."/>
            <person name="Herman A."/>
            <person name="Mangelson H."/>
            <person name="Liachko I."/>
            <person name="Sullivan S."/>
            <person name="Sone E.D."/>
            <person name="Koren S."/>
            <person name="Silverstein K.A.T."/>
            <person name="Beckman K.B."/>
            <person name="Gohl D.M."/>
        </authorList>
    </citation>
    <scope>NUCLEOTIDE SEQUENCE</scope>
    <source>
        <strain evidence="2">Duluth1</strain>
        <tissue evidence="2">Whole animal</tissue>
    </source>
</reference>
<comment type="caution">
    <text evidence="2">The sequence shown here is derived from an EMBL/GenBank/DDBJ whole genome shotgun (WGS) entry which is preliminary data.</text>
</comment>
<protein>
    <submittedName>
        <fullName evidence="2">Uncharacterized protein</fullName>
    </submittedName>
</protein>
<dbReference type="EMBL" id="JAIWYP010000005">
    <property type="protein sequence ID" value="KAH3828349.1"/>
    <property type="molecule type" value="Genomic_DNA"/>
</dbReference>
<evidence type="ECO:0000313" key="3">
    <source>
        <dbReference type="Proteomes" id="UP000828390"/>
    </source>
</evidence>
<sequence>MTSKRKPSKDSSDNGQSSSNRNMCKRNKGINGEKYPSVTRCEKNRTNTGSQPCQLYSSPQITQMTGNPYAYLMNTPTFPG</sequence>
<organism evidence="2 3">
    <name type="scientific">Dreissena polymorpha</name>
    <name type="common">Zebra mussel</name>
    <name type="synonym">Mytilus polymorpha</name>
    <dbReference type="NCBI Taxonomy" id="45954"/>
    <lineage>
        <taxon>Eukaryota</taxon>
        <taxon>Metazoa</taxon>
        <taxon>Spiralia</taxon>
        <taxon>Lophotrochozoa</taxon>
        <taxon>Mollusca</taxon>
        <taxon>Bivalvia</taxon>
        <taxon>Autobranchia</taxon>
        <taxon>Heteroconchia</taxon>
        <taxon>Euheterodonta</taxon>
        <taxon>Imparidentia</taxon>
        <taxon>Neoheterodontei</taxon>
        <taxon>Myida</taxon>
        <taxon>Dreissenoidea</taxon>
        <taxon>Dreissenidae</taxon>
        <taxon>Dreissena</taxon>
    </lineage>
</organism>